<protein>
    <submittedName>
        <fullName evidence="2">(raccoon dog) hypothetical protein</fullName>
    </submittedName>
</protein>
<evidence type="ECO:0000256" key="1">
    <source>
        <dbReference type="SAM" id="MobiDB-lite"/>
    </source>
</evidence>
<comment type="caution">
    <text evidence="2">The sequence shown here is derived from an EMBL/GenBank/DDBJ whole genome shotgun (WGS) entry which is preliminary data.</text>
</comment>
<feature type="compositionally biased region" description="Basic residues" evidence="1">
    <location>
        <begin position="1"/>
        <end position="12"/>
    </location>
</feature>
<feature type="region of interest" description="Disordered" evidence="1">
    <location>
        <begin position="1"/>
        <end position="129"/>
    </location>
</feature>
<dbReference type="EMBL" id="CAJHUB010000671">
    <property type="protein sequence ID" value="CAD7673277.1"/>
    <property type="molecule type" value="Genomic_DNA"/>
</dbReference>
<feature type="compositionally biased region" description="Low complexity" evidence="1">
    <location>
        <begin position="64"/>
        <end position="76"/>
    </location>
</feature>
<keyword evidence="3" id="KW-1185">Reference proteome</keyword>
<evidence type="ECO:0000313" key="2">
    <source>
        <dbReference type="EMBL" id="CAD7673277.1"/>
    </source>
</evidence>
<proteinExistence type="predicted"/>
<dbReference type="Proteomes" id="UP000645828">
    <property type="component" value="Unassembled WGS sequence"/>
</dbReference>
<dbReference type="AlphaFoldDB" id="A0A811YD00"/>
<feature type="compositionally biased region" description="Basic and acidic residues" evidence="1">
    <location>
        <begin position="77"/>
        <end position="115"/>
    </location>
</feature>
<reference evidence="2" key="1">
    <citation type="submission" date="2020-12" db="EMBL/GenBank/DDBJ databases">
        <authorList>
            <consortium name="Molecular Ecology Group"/>
        </authorList>
    </citation>
    <scope>NUCLEOTIDE SEQUENCE</scope>
    <source>
        <strain evidence="2">TBG_1078</strain>
    </source>
</reference>
<evidence type="ECO:0000313" key="3">
    <source>
        <dbReference type="Proteomes" id="UP000645828"/>
    </source>
</evidence>
<name>A0A811YD00_NYCPR</name>
<sequence>MKKITAPRRSHTKQAAQPHEGSWCASARRHPALEPFLPTHPHPKRKLSSSRTERGSSIVRAQEKVSSSSAKAAPAKAETKPKKVAGDNKSSDKEAEVANQEMKEDLPAEKQRNENESPASDEAGEKETV</sequence>
<accession>A0A811YD00</accession>
<gene>
    <name evidence="2" type="ORF">NYPRO_LOCUS6072</name>
</gene>
<organism evidence="2 3">
    <name type="scientific">Nyctereutes procyonoides</name>
    <name type="common">Raccoon dog</name>
    <name type="synonym">Canis procyonoides</name>
    <dbReference type="NCBI Taxonomy" id="34880"/>
    <lineage>
        <taxon>Eukaryota</taxon>
        <taxon>Metazoa</taxon>
        <taxon>Chordata</taxon>
        <taxon>Craniata</taxon>
        <taxon>Vertebrata</taxon>
        <taxon>Euteleostomi</taxon>
        <taxon>Mammalia</taxon>
        <taxon>Eutheria</taxon>
        <taxon>Laurasiatheria</taxon>
        <taxon>Carnivora</taxon>
        <taxon>Caniformia</taxon>
        <taxon>Canidae</taxon>
        <taxon>Nyctereutes</taxon>
    </lineage>
</organism>